<accession>A0A930UE18</accession>
<evidence type="ECO:0000256" key="5">
    <source>
        <dbReference type="ARBA" id="ARBA00022967"/>
    </source>
</evidence>
<proteinExistence type="predicted"/>
<dbReference type="Gene3D" id="3.40.50.300">
    <property type="entry name" value="P-loop containing nucleotide triphosphate hydrolases"/>
    <property type="match status" value="1"/>
</dbReference>
<keyword evidence="5" id="KW-1278">Translocase</keyword>
<dbReference type="InterPro" id="IPR005895">
    <property type="entry name" value="ABC_transptr_haem_export_CcmA"/>
</dbReference>
<dbReference type="GO" id="GO:0022857">
    <property type="term" value="F:transmembrane transporter activity"/>
    <property type="evidence" value="ECO:0007669"/>
    <property type="project" value="InterPro"/>
</dbReference>
<dbReference type="InterPro" id="IPR017871">
    <property type="entry name" value="ABC_transporter-like_CS"/>
</dbReference>
<keyword evidence="9" id="KW-1185">Reference proteome</keyword>
<comment type="caution">
    <text evidence="8">The sequence shown here is derived from an EMBL/GenBank/DDBJ whole genome shotgun (WGS) entry which is preliminary data.</text>
</comment>
<feature type="domain" description="ABC transporter" evidence="7">
    <location>
        <begin position="2"/>
        <end position="214"/>
    </location>
</feature>
<dbReference type="AlphaFoldDB" id="A0A930UE18"/>
<dbReference type="SUPFAM" id="SSF52540">
    <property type="entry name" value="P-loop containing nucleoside triphosphate hydrolases"/>
    <property type="match status" value="1"/>
</dbReference>
<evidence type="ECO:0000256" key="6">
    <source>
        <dbReference type="ARBA" id="ARBA00023136"/>
    </source>
</evidence>
<dbReference type="PROSITE" id="PS50893">
    <property type="entry name" value="ABC_TRANSPORTER_2"/>
    <property type="match status" value="1"/>
</dbReference>
<evidence type="ECO:0000256" key="1">
    <source>
        <dbReference type="ARBA" id="ARBA00022448"/>
    </source>
</evidence>
<evidence type="ECO:0000256" key="4">
    <source>
        <dbReference type="ARBA" id="ARBA00022840"/>
    </source>
</evidence>
<dbReference type="GO" id="GO:0005524">
    <property type="term" value="F:ATP binding"/>
    <property type="evidence" value="ECO:0007669"/>
    <property type="project" value="UniProtKB-KW"/>
</dbReference>
<keyword evidence="1" id="KW-0813">Transport</keyword>
<evidence type="ECO:0000256" key="3">
    <source>
        <dbReference type="ARBA" id="ARBA00022748"/>
    </source>
</evidence>
<evidence type="ECO:0000256" key="2">
    <source>
        <dbReference type="ARBA" id="ARBA00022741"/>
    </source>
</evidence>
<keyword evidence="6" id="KW-0472">Membrane</keyword>
<keyword evidence="4 8" id="KW-0067">ATP-binding</keyword>
<dbReference type="Proteomes" id="UP000604381">
    <property type="component" value="Unassembled WGS sequence"/>
</dbReference>
<sequence length="214" mass="22198">MLALRAASLDRGGRRLFAGVELRLEPGRLYVATGGNGAGKTSLLKLMAGLLEPDAGAVEWDGVELAEAGGGYRGALMLLGHKHGLKLDLTAVENLELAQALAGGRPLLDPAAACAKLGLDEAACAQPCRRLSAGQLRRAGLARLLLNEARLWLLDEPFANLDAAGRATLRQLLAEHLGRGGTAALTTHVEMDWGDLAAERIELAALAAADGGDA</sequence>
<dbReference type="GO" id="GO:0017004">
    <property type="term" value="P:cytochrome complex assembly"/>
    <property type="evidence" value="ECO:0007669"/>
    <property type="project" value="UniProtKB-KW"/>
</dbReference>
<reference evidence="8" key="1">
    <citation type="submission" date="2020-10" db="EMBL/GenBank/DDBJ databases">
        <title>An improved Amphimedon queenslandica hologenome assembly reveals how three proteobacterial symbionts can extend the metabolic phenotypic of their marine sponge host.</title>
        <authorList>
            <person name="Degnan B."/>
            <person name="Degnan S."/>
            <person name="Xiang X."/>
        </authorList>
    </citation>
    <scope>NUCLEOTIDE SEQUENCE</scope>
    <source>
        <strain evidence="8">AqS2</strain>
    </source>
</reference>
<dbReference type="SMART" id="SM00382">
    <property type="entry name" value="AAA"/>
    <property type="match status" value="1"/>
</dbReference>
<evidence type="ECO:0000313" key="9">
    <source>
        <dbReference type="Proteomes" id="UP000604381"/>
    </source>
</evidence>
<dbReference type="EMBL" id="JADHEI010000028">
    <property type="protein sequence ID" value="MBF2734864.1"/>
    <property type="molecule type" value="Genomic_DNA"/>
</dbReference>
<dbReference type="NCBIfam" id="TIGR01189">
    <property type="entry name" value="ccmA"/>
    <property type="match status" value="1"/>
</dbReference>
<dbReference type="PROSITE" id="PS00211">
    <property type="entry name" value="ABC_TRANSPORTER_1"/>
    <property type="match status" value="1"/>
</dbReference>
<keyword evidence="3" id="KW-0201">Cytochrome c-type biogenesis</keyword>
<dbReference type="PANTHER" id="PTHR43499">
    <property type="entry name" value="ABC TRANSPORTER I FAMILY MEMBER 1"/>
    <property type="match status" value="1"/>
</dbReference>
<dbReference type="InterPro" id="IPR003593">
    <property type="entry name" value="AAA+_ATPase"/>
</dbReference>
<evidence type="ECO:0000313" key="8">
    <source>
        <dbReference type="EMBL" id="MBF2734864.1"/>
    </source>
</evidence>
<keyword evidence="2" id="KW-0547">Nucleotide-binding</keyword>
<dbReference type="PANTHER" id="PTHR43499:SF1">
    <property type="entry name" value="ABC TRANSPORTER I FAMILY MEMBER 1"/>
    <property type="match status" value="1"/>
</dbReference>
<name>A0A930UE18_9GAMM</name>
<dbReference type="InterPro" id="IPR027417">
    <property type="entry name" value="P-loop_NTPase"/>
</dbReference>
<evidence type="ECO:0000259" key="7">
    <source>
        <dbReference type="PROSITE" id="PS50893"/>
    </source>
</evidence>
<dbReference type="Pfam" id="PF00005">
    <property type="entry name" value="ABC_tran"/>
    <property type="match status" value="1"/>
</dbReference>
<dbReference type="InterPro" id="IPR003439">
    <property type="entry name" value="ABC_transporter-like_ATP-bd"/>
</dbReference>
<organism evidence="8 9">
    <name type="scientific">Candidatus Amphirhobacter heronislandensis</name>
    <dbReference type="NCBI Taxonomy" id="1732024"/>
    <lineage>
        <taxon>Bacteria</taxon>
        <taxon>Pseudomonadati</taxon>
        <taxon>Pseudomonadota</taxon>
        <taxon>Gammaproteobacteria</taxon>
        <taxon>Candidatus Tethybacterales</taxon>
        <taxon>Candidatus Tethybacteraceae</taxon>
        <taxon>Candidatus Amphirhobacter</taxon>
    </lineage>
</organism>
<protein>
    <submittedName>
        <fullName evidence="8">Heme ABC exporter ATP-binding protein CcmA</fullName>
    </submittedName>
</protein>
<gene>
    <name evidence="8" type="primary">ccmA</name>
    <name evidence="8" type="ORF">ISN26_02050</name>
</gene>
<dbReference type="GO" id="GO:0016887">
    <property type="term" value="F:ATP hydrolysis activity"/>
    <property type="evidence" value="ECO:0007669"/>
    <property type="project" value="InterPro"/>
</dbReference>